<dbReference type="PATRIC" id="fig|1286635.3.peg.3026"/>
<name>S0G0G9_9BACT</name>
<dbReference type="InterPro" id="IPR007627">
    <property type="entry name" value="RNA_pol_sigma70_r2"/>
</dbReference>
<dbReference type="GO" id="GO:0016987">
    <property type="term" value="F:sigma factor activity"/>
    <property type="evidence" value="ECO:0007669"/>
    <property type="project" value="UniProtKB-KW"/>
</dbReference>
<dbReference type="InterPro" id="IPR036388">
    <property type="entry name" value="WH-like_DNA-bd_sf"/>
</dbReference>
<comment type="similarity">
    <text evidence="1">Belongs to the sigma-70 factor family. ECF subfamily.</text>
</comment>
<accession>S0G0G9</accession>
<dbReference type="Pfam" id="PF04542">
    <property type="entry name" value="Sigma70_r2"/>
    <property type="match status" value="1"/>
</dbReference>
<evidence type="ECO:0000313" key="7">
    <source>
        <dbReference type="EMBL" id="EMS78954.1"/>
    </source>
</evidence>
<evidence type="ECO:0000259" key="6">
    <source>
        <dbReference type="Pfam" id="PF08281"/>
    </source>
</evidence>
<dbReference type="AlphaFoldDB" id="S0G0G9"/>
<dbReference type="CDD" id="cd06171">
    <property type="entry name" value="Sigma70_r4"/>
    <property type="match status" value="1"/>
</dbReference>
<sequence length="191" mass="22586">MKSETNKTNHRFKTLAYPHMSLVYNVALKYTGNAFDAHDLVQETYLMAFKYFYQLKDPDRIKPWLLKILRNNFLKTCRTNTEKHQQQQTDYIEHLKSCVEKIDTDDRLALAADTRLVNQAIDALPVKFKDVLTLYYMQDMPYKEIAAALDIPMGTVMSRLNRARERLKTILLDQLQDRRHIFQIHLETEST</sequence>
<proteinExistence type="inferred from homology"/>
<comment type="caution">
    <text evidence="7">The sequence shown here is derived from an EMBL/GenBank/DDBJ whole genome shotgun (WGS) entry which is preliminary data.</text>
</comment>
<dbReference type="PANTHER" id="PTHR43133:SF25">
    <property type="entry name" value="RNA POLYMERASE SIGMA FACTOR RFAY-RELATED"/>
    <property type="match status" value="1"/>
</dbReference>
<dbReference type="SUPFAM" id="SSF88659">
    <property type="entry name" value="Sigma3 and sigma4 domains of RNA polymerase sigma factors"/>
    <property type="match status" value="1"/>
</dbReference>
<gene>
    <name evidence="7" type="ORF">Dpo_6c01530</name>
</gene>
<dbReference type="SUPFAM" id="SSF88946">
    <property type="entry name" value="Sigma2 domain of RNA polymerase sigma factors"/>
    <property type="match status" value="1"/>
</dbReference>
<dbReference type="RefSeq" id="WP_006966794.1">
    <property type="nucleotide sequence ID" value="NZ_APJX01000006.1"/>
</dbReference>
<feature type="domain" description="RNA polymerase sigma-70 region 2" evidence="5">
    <location>
        <begin position="19"/>
        <end position="80"/>
    </location>
</feature>
<keyword evidence="4" id="KW-0804">Transcription</keyword>
<protein>
    <submittedName>
        <fullName evidence="7">RNA polymerase sigma factor 24</fullName>
    </submittedName>
</protein>
<dbReference type="InterPro" id="IPR014284">
    <property type="entry name" value="RNA_pol_sigma-70_dom"/>
</dbReference>
<evidence type="ECO:0000256" key="4">
    <source>
        <dbReference type="ARBA" id="ARBA00023163"/>
    </source>
</evidence>
<dbReference type="Proteomes" id="UP000014216">
    <property type="component" value="Unassembled WGS sequence"/>
</dbReference>
<dbReference type="OrthoDB" id="9780326at2"/>
<feature type="domain" description="RNA polymerase sigma factor 70 region 4 type 2" evidence="6">
    <location>
        <begin position="116"/>
        <end position="167"/>
    </location>
</feature>
<keyword evidence="8" id="KW-1185">Reference proteome</keyword>
<dbReference type="Gene3D" id="1.10.10.10">
    <property type="entry name" value="Winged helix-like DNA-binding domain superfamily/Winged helix DNA-binding domain"/>
    <property type="match status" value="1"/>
</dbReference>
<keyword evidence="3" id="KW-0731">Sigma factor</keyword>
<dbReference type="InterPro" id="IPR039425">
    <property type="entry name" value="RNA_pol_sigma-70-like"/>
</dbReference>
<dbReference type="GO" id="GO:0006352">
    <property type="term" value="P:DNA-templated transcription initiation"/>
    <property type="evidence" value="ECO:0007669"/>
    <property type="project" value="InterPro"/>
</dbReference>
<dbReference type="GO" id="GO:0003677">
    <property type="term" value="F:DNA binding"/>
    <property type="evidence" value="ECO:0007669"/>
    <property type="project" value="InterPro"/>
</dbReference>
<evidence type="ECO:0000313" key="8">
    <source>
        <dbReference type="Proteomes" id="UP000014216"/>
    </source>
</evidence>
<evidence type="ECO:0000256" key="3">
    <source>
        <dbReference type="ARBA" id="ARBA00023082"/>
    </source>
</evidence>
<reference evidence="7 8" key="1">
    <citation type="journal article" date="2013" name="Genome Announc.">
        <title>Draft Genome Sequence of Desulfotignum phosphitoxidans DSM 13687 Strain FiPS-3.</title>
        <authorList>
            <person name="Poehlein A."/>
            <person name="Daniel R."/>
            <person name="Simeonova D.D."/>
        </authorList>
    </citation>
    <scope>NUCLEOTIDE SEQUENCE [LARGE SCALE GENOMIC DNA]</scope>
    <source>
        <strain evidence="7 8">DSM 13687</strain>
    </source>
</reference>
<dbReference type="Gene3D" id="1.10.1740.10">
    <property type="match status" value="1"/>
</dbReference>
<dbReference type="EMBL" id="APJX01000006">
    <property type="protein sequence ID" value="EMS78954.1"/>
    <property type="molecule type" value="Genomic_DNA"/>
</dbReference>
<dbReference type="InterPro" id="IPR013324">
    <property type="entry name" value="RNA_pol_sigma_r3/r4-like"/>
</dbReference>
<evidence type="ECO:0000256" key="2">
    <source>
        <dbReference type="ARBA" id="ARBA00023015"/>
    </source>
</evidence>
<dbReference type="PANTHER" id="PTHR43133">
    <property type="entry name" value="RNA POLYMERASE ECF-TYPE SIGMA FACTO"/>
    <property type="match status" value="1"/>
</dbReference>
<keyword evidence="2" id="KW-0805">Transcription regulation</keyword>
<evidence type="ECO:0000256" key="1">
    <source>
        <dbReference type="ARBA" id="ARBA00010641"/>
    </source>
</evidence>
<organism evidence="7 8">
    <name type="scientific">Desulfotignum phosphitoxidans DSM 13687</name>
    <dbReference type="NCBI Taxonomy" id="1286635"/>
    <lineage>
        <taxon>Bacteria</taxon>
        <taxon>Pseudomonadati</taxon>
        <taxon>Thermodesulfobacteriota</taxon>
        <taxon>Desulfobacteria</taxon>
        <taxon>Desulfobacterales</taxon>
        <taxon>Desulfobacteraceae</taxon>
        <taxon>Desulfotignum</taxon>
    </lineage>
</organism>
<dbReference type="NCBIfam" id="TIGR02937">
    <property type="entry name" value="sigma70-ECF"/>
    <property type="match status" value="1"/>
</dbReference>
<evidence type="ECO:0000259" key="5">
    <source>
        <dbReference type="Pfam" id="PF04542"/>
    </source>
</evidence>
<dbReference type="InterPro" id="IPR013249">
    <property type="entry name" value="RNA_pol_sigma70_r4_t2"/>
</dbReference>
<dbReference type="Pfam" id="PF08281">
    <property type="entry name" value="Sigma70_r4_2"/>
    <property type="match status" value="1"/>
</dbReference>
<dbReference type="InterPro" id="IPR013325">
    <property type="entry name" value="RNA_pol_sigma_r2"/>
</dbReference>